<dbReference type="Gene3D" id="3.10.490.10">
    <property type="entry name" value="Gamma-glutamyl cyclotransferase-like"/>
    <property type="match status" value="1"/>
</dbReference>
<name>A0A2T1BYP1_9CYAN</name>
<evidence type="ECO:0000259" key="1">
    <source>
        <dbReference type="Pfam" id="PF06094"/>
    </source>
</evidence>
<gene>
    <name evidence="2" type="ORF">C7B64_20545</name>
</gene>
<accession>A0A2T1BYP1</accession>
<dbReference type="InterPro" id="IPR009288">
    <property type="entry name" value="AIG2-like_dom"/>
</dbReference>
<dbReference type="InterPro" id="IPR013024">
    <property type="entry name" value="GGCT-like"/>
</dbReference>
<dbReference type="InterPro" id="IPR036568">
    <property type="entry name" value="GGCT-like_sf"/>
</dbReference>
<dbReference type="CDD" id="cd06661">
    <property type="entry name" value="GGCT_like"/>
    <property type="match status" value="1"/>
</dbReference>
<dbReference type="EMBL" id="PVWJ01000138">
    <property type="protein sequence ID" value="PSB01008.1"/>
    <property type="molecule type" value="Genomic_DNA"/>
</dbReference>
<sequence>MLKVFVYGTLKPGEINYQRYCLGKTVSEQPAIAYGQLYALPVGYPAMTSGENHVCGFLLTFSDDRVLTALDRLEDYDPDRSSGENEYTRLWSHIFGLNGEKLGKAWVYQMSLAQVRDRGGVLLPDGCWHQLTGKDNKISDLFSE</sequence>
<dbReference type="OrthoDB" id="8538589at2"/>
<feature type="domain" description="Gamma-glutamylcyclotransferase AIG2-like" evidence="1">
    <location>
        <begin position="4"/>
        <end position="129"/>
    </location>
</feature>
<dbReference type="RefSeq" id="WP_106290874.1">
    <property type="nucleotide sequence ID" value="NZ_CAWNTC010000172.1"/>
</dbReference>
<dbReference type="SUPFAM" id="SSF110857">
    <property type="entry name" value="Gamma-glutamyl cyclotransferase-like"/>
    <property type="match status" value="1"/>
</dbReference>
<evidence type="ECO:0000313" key="3">
    <source>
        <dbReference type="Proteomes" id="UP000238762"/>
    </source>
</evidence>
<dbReference type="Pfam" id="PF06094">
    <property type="entry name" value="GGACT"/>
    <property type="match status" value="1"/>
</dbReference>
<proteinExistence type="predicted"/>
<reference evidence="2 3" key="1">
    <citation type="submission" date="2018-02" db="EMBL/GenBank/DDBJ databases">
        <authorList>
            <person name="Cohen D.B."/>
            <person name="Kent A.D."/>
        </authorList>
    </citation>
    <scope>NUCLEOTIDE SEQUENCE [LARGE SCALE GENOMIC DNA]</scope>
    <source>
        <strain evidence="2 3">CCAP 1448/3</strain>
    </source>
</reference>
<comment type="caution">
    <text evidence="2">The sequence shown here is derived from an EMBL/GenBank/DDBJ whole genome shotgun (WGS) entry which is preliminary data.</text>
</comment>
<keyword evidence="3" id="KW-1185">Reference proteome</keyword>
<dbReference type="Proteomes" id="UP000238762">
    <property type="component" value="Unassembled WGS sequence"/>
</dbReference>
<protein>
    <recommendedName>
        <fullName evidence="1">Gamma-glutamylcyclotransferase AIG2-like domain-containing protein</fullName>
    </recommendedName>
</protein>
<reference evidence="2 3" key="2">
    <citation type="submission" date="2018-03" db="EMBL/GenBank/DDBJ databases">
        <title>The ancient ancestry and fast evolution of plastids.</title>
        <authorList>
            <person name="Moore K.R."/>
            <person name="Magnabosco C."/>
            <person name="Momper L."/>
            <person name="Gold D.A."/>
            <person name="Bosak T."/>
            <person name="Fournier G.P."/>
        </authorList>
    </citation>
    <scope>NUCLEOTIDE SEQUENCE [LARGE SCALE GENOMIC DNA]</scope>
    <source>
        <strain evidence="2 3">CCAP 1448/3</strain>
    </source>
</reference>
<dbReference type="AlphaFoldDB" id="A0A2T1BYP1"/>
<organism evidence="2 3">
    <name type="scientific">Merismopedia glauca CCAP 1448/3</name>
    <dbReference type="NCBI Taxonomy" id="1296344"/>
    <lineage>
        <taxon>Bacteria</taxon>
        <taxon>Bacillati</taxon>
        <taxon>Cyanobacteriota</taxon>
        <taxon>Cyanophyceae</taxon>
        <taxon>Synechococcales</taxon>
        <taxon>Merismopediaceae</taxon>
        <taxon>Merismopedia</taxon>
    </lineage>
</organism>
<evidence type="ECO:0000313" key="2">
    <source>
        <dbReference type="EMBL" id="PSB01008.1"/>
    </source>
</evidence>